<name>A0A1S0Z8G5_SALET</name>
<reference evidence="1" key="1">
    <citation type="submission" date="2016-09" db="EMBL/GenBank/DDBJ databases">
        <title>Whole genome sequencing of Salmonella enterica.</title>
        <authorList>
            <person name="Bell R."/>
        </authorList>
    </citation>
    <scope>NUCLEOTIDE SEQUENCE [LARGE SCALE GENOMIC DNA]</scope>
    <source>
        <strain evidence="1">CFSAN044978</strain>
    </source>
</reference>
<protein>
    <submittedName>
        <fullName evidence="1">Uncharacterized protein</fullName>
    </submittedName>
</protein>
<dbReference type="AlphaFoldDB" id="A0A1S0Z8G5"/>
<evidence type="ECO:0000313" key="1">
    <source>
        <dbReference type="EMBL" id="OHG60642.1"/>
    </source>
</evidence>
<organism evidence="1">
    <name type="scientific">Salmonella enterica subsp. enterica serovar Saintpaul</name>
    <dbReference type="NCBI Taxonomy" id="90105"/>
    <lineage>
        <taxon>Bacteria</taxon>
        <taxon>Pseudomonadati</taxon>
        <taxon>Pseudomonadota</taxon>
        <taxon>Gammaproteobacteria</taxon>
        <taxon>Enterobacterales</taxon>
        <taxon>Enterobacteriaceae</taxon>
        <taxon>Salmonella</taxon>
    </lineage>
</organism>
<gene>
    <name evidence="1" type="ORF">A7T00_27250</name>
</gene>
<comment type="caution">
    <text evidence="1">The sequence shown here is derived from an EMBL/GenBank/DDBJ whole genome shotgun (WGS) entry which is preliminary data.</text>
</comment>
<dbReference type="EMBL" id="MLZC01000020">
    <property type="protein sequence ID" value="OHG60642.1"/>
    <property type="molecule type" value="Genomic_DNA"/>
</dbReference>
<accession>A0A1S0Z8G5</accession>
<sequence length="117" mass="13541">MTILNKDWPVELPRTKARSVTQVPPQPLFYFMCIKLNLNPVVNSGMLDIHATFSQHFLEFSVTDAIFAVQAYRSQDDIAHENVDLLIDSYSVSLKMEKLVYHHRLFTKVPLILANFF</sequence>
<proteinExistence type="predicted"/>